<evidence type="ECO:0000313" key="3">
    <source>
        <dbReference type="EMBL" id="JAI56596.1"/>
    </source>
</evidence>
<dbReference type="EMBL" id="GDAE01000020">
    <property type="protein sequence ID" value="JAI56596.1"/>
    <property type="molecule type" value="Transcribed_RNA"/>
</dbReference>
<organism evidence="3">
    <name type="scientific">Haementeria vizottoi</name>
    <dbReference type="NCBI Taxonomy" id="1628691"/>
    <lineage>
        <taxon>Eukaryota</taxon>
        <taxon>Metazoa</taxon>
        <taxon>Spiralia</taxon>
        <taxon>Lophotrochozoa</taxon>
        <taxon>Annelida</taxon>
        <taxon>Clitellata</taxon>
        <taxon>Hirudinea</taxon>
        <taxon>Rhynchobdellida</taxon>
        <taxon>Glossiphoniidae</taxon>
        <taxon>Haementeria</taxon>
    </lineage>
</organism>
<evidence type="ECO:0000256" key="2">
    <source>
        <dbReference type="SAM" id="SignalP"/>
    </source>
</evidence>
<dbReference type="SUPFAM" id="SSF57414">
    <property type="entry name" value="Hairpin loop containing domain-like"/>
    <property type="match status" value="1"/>
</dbReference>
<feature type="region of interest" description="Disordered" evidence="1">
    <location>
        <begin position="20"/>
        <end position="71"/>
    </location>
</feature>
<protein>
    <submittedName>
        <fullName evidence="3">Putative anti-platelet-like protein</fullName>
    </submittedName>
</protein>
<reference evidence="3" key="1">
    <citation type="journal article" date="2015" name="Toxicon">
        <title>Transcriptomic Analysis of the Salivary Complexes from Haementeria vizottoi leeches and Identification of Genes Involved in Blood Coagulation.</title>
        <authorList>
            <person name="Amorim A.M.X.P."/>
            <person name="Oliveira U.C."/>
            <person name="Faria F."/>
            <person name="Junqueira-De Azevedo I.L.M."/>
            <person name="Chudzinski-Tavassi A.M."/>
        </authorList>
    </citation>
    <scope>NUCLEOTIDE SEQUENCE</scope>
    <source>
        <strain evidence="3">Valparaiso</strain>
        <tissue evidence="3">Salivary complexes</tissue>
    </source>
</reference>
<feature type="non-terminal residue" evidence="3">
    <location>
        <position position="1"/>
    </location>
</feature>
<dbReference type="AlphaFoldDB" id="A0A0P4VN18"/>
<evidence type="ECO:0000256" key="1">
    <source>
        <dbReference type="SAM" id="MobiDB-lite"/>
    </source>
</evidence>
<sequence length="144" mass="15849">SLLFLLLCSLLIVIPAIRAQEEETEGGEEETTDEGSPPGDESPSTDGGGDLPANEENIPAGNGDCWSSRNGWKLPDSQLLKTDKTSVDECKKFCIETASSPACYILQIDLNSNTCYRNSKDEVTWDSLQMEPKFVQWHLHACPQ</sequence>
<feature type="signal peptide" evidence="2">
    <location>
        <begin position="1"/>
        <end position="19"/>
    </location>
</feature>
<name>A0A0P4VN18_9ANNE</name>
<keyword evidence="2" id="KW-0732">Signal</keyword>
<feature type="chain" id="PRO_5006069956" evidence="2">
    <location>
        <begin position="20"/>
        <end position="144"/>
    </location>
</feature>
<proteinExistence type="predicted"/>
<accession>A0A0P4VN18</accession>
<dbReference type="Gene3D" id="3.50.4.10">
    <property type="entry name" value="Hepatocyte Growth Factor"/>
    <property type="match status" value="1"/>
</dbReference>
<dbReference type="CDD" id="cd00129">
    <property type="entry name" value="PAN_APPLE"/>
    <property type="match status" value="1"/>
</dbReference>
<feature type="compositionally biased region" description="Acidic residues" evidence="1">
    <location>
        <begin position="22"/>
        <end position="33"/>
    </location>
</feature>